<keyword evidence="2" id="KW-1185">Reference proteome</keyword>
<sequence>MKSSVMCTMISDIMNNRPNECSKEPRQKVKVDRQILAIAISNKAKLIISNDKGLLNAARYLVEQQFKIQAVDVSEITVPVETQSTLF</sequence>
<gene>
    <name evidence="1" type="ORF">LVJ77_03715</name>
</gene>
<reference evidence="1" key="1">
    <citation type="submission" date="2021-12" db="EMBL/GenBank/DDBJ databases">
        <authorList>
            <person name="Veyrier F.J."/>
        </authorList>
    </citation>
    <scope>NUCLEOTIDE SEQUENCE</scope>
    <source>
        <strain evidence="1">17694</strain>
    </source>
</reference>
<proteinExistence type="predicted"/>
<evidence type="ECO:0000313" key="1">
    <source>
        <dbReference type="EMBL" id="UOP05317.1"/>
    </source>
</evidence>
<organism evidence="1 2">
    <name type="scientific">Conchiformibius kuhniae</name>
    <dbReference type="NCBI Taxonomy" id="211502"/>
    <lineage>
        <taxon>Bacteria</taxon>
        <taxon>Pseudomonadati</taxon>
        <taxon>Pseudomonadota</taxon>
        <taxon>Betaproteobacteria</taxon>
        <taxon>Neisseriales</taxon>
        <taxon>Neisseriaceae</taxon>
        <taxon>Conchiformibius</taxon>
    </lineage>
</organism>
<reference evidence="1" key="2">
    <citation type="journal article" date="2022" name="Res Sq">
        <title>Evolution of multicellular longitudinally dividing oral cavity symbionts (Neisseriaceae).</title>
        <authorList>
            <person name="Nyongesa S."/>
            <person name="Weber P."/>
            <person name="Bernet E."/>
            <person name="Pullido F."/>
            <person name="Nieckarz M."/>
            <person name="Delaby M."/>
            <person name="Nieves C."/>
            <person name="Viehboeck T."/>
            <person name="Krause N."/>
            <person name="Rivera-Millot A."/>
            <person name="Nakamura A."/>
            <person name="Vischer N."/>
            <person name="VanNieuwenhze M."/>
            <person name="Brun Y."/>
            <person name="Cava F."/>
            <person name="Bulgheresi S."/>
            <person name="Veyrier F."/>
        </authorList>
    </citation>
    <scope>NUCLEOTIDE SEQUENCE</scope>
    <source>
        <strain evidence="1">17694</strain>
    </source>
</reference>
<accession>A0A8T9MUK6</accession>
<name>A0A8T9MUK6_9NEIS</name>
<dbReference type="Proteomes" id="UP000831534">
    <property type="component" value="Chromosome"/>
</dbReference>
<protein>
    <submittedName>
        <fullName evidence="1">Uncharacterized protein</fullName>
    </submittedName>
</protein>
<dbReference type="EMBL" id="CP091521">
    <property type="protein sequence ID" value="UOP05317.1"/>
    <property type="molecule type" value="Genomic_DNA"/>
</dbReference>
<dbReference type="AlphaFoldDB" id="A0A8T9MUK6"/>
<evidence type="ECO:0000313" key="2">
    <source>
        <dbReference type="Proteomes" id="UP000831534"/>
    </source>
</evidence>